<feature type="region of interest" description="Disordered" evidence="1">
    <location>
        <begin position="86"/>
        <end position="118"/>
    </location>
</feature>
<comment type="caution">
    <text evidence="3">The sequence shown here is derived from an EMBL/GenBank/DDBJ whole genome shotgun (WGS) entry which is preliminary data.</text>
</comment>
<evidence type="ECO:0000256" key="1">
    <source>
        <dbReference type="SAM" id="MobiDB-lite"/>
    </source>
</evidence>
<dbReference type="AlphaFoldDB" id="A0A161ZKH7"/>
<dbReference type="Gene3D" id="2.40.50.140">
    <property type="entry name" value="Nucleic acid-binding proteins"/>
    <property type="match status" value="2"/>
</dbReference>
<dbReference type="PANTHER" id="PTHR47165:SF4">
    <property type="entry name" value="OS03G0429900 PROTEIN"/>
    <property type="match status" value="1"/>
</dbReference>
<dbReference type="CDD" id="cd04481">
    <property type="entry name" value="RPA1_DBD_B_like"/>
    <property type="match status" value="1"/>
</dbReference>
<organism evidence="3">
    <name type="scientific">Daucus carota subsp. sativus</name>
    <name type="common">Carrot</name>
    <dbReference type="NCBI Taxonomy" id="79200"/>
    <lineage>
        <taxon>Eukaryota</taxon>
        <taxon>Viridiplantae</taxon>
        <taxon>Streptophyta</taxon>
        <taxon>Embryophyta</taxon>
        <taxon>Tracheophyta</taxon>
        <taxon>Spermatophyta</taxon>
        <taxon>Magnoliopsida</taxon>
        <taxon>eudicotyledons</taxon>
        <taxon>Gunneridae</taxon>
        <taxon>Pentapetalae</taxon>
        <taxon>asterids</taxon>
        <taxon>campanulids</taxon>
        <taxon>Apiales</taxon>
        <taxon>Apiaceae</taxon>
        <taxon>Apioideae</taxon>
        <taxon>Scandiceae</taxon>
        <taxon>Daucinae</taxon>
        <taxon>Daucus</taxon>
        <taxon>Daucus sect. Daucus</taxon>
    </lineage>
</organism>
<feature type="domain" description="Replication protein A 70 kDa DNA-binding subunit B/D first OB fold" evidence="2">
    <location>
        <begin position="237"/>
        <end position="338"/>
    </location>
</feature>
<gene>
    <name evidence="3" type="ORF">DCAR_024736</name>
</gene>
<dbReference type="CDD" id="cd04480">
    <property type="entry name" value="RPA1_DBD_A_like"/>
    <property type="match status" value="1"/>
</dbReference>
<reference evidence="3" key="1">
    <citation type="journal article" date="2016" name="Nat. Genet.">
        <title>A high-quality carrot genome assembly provides new insights into carotenoid accumulation and asterid genome evolution.</title>
        <authorList>
            <person name="Iorizzo M."/>
            <person name="Ellison S."/>
            <person name="Senalik D."/>
            <person name="Zeng P."/>
            <person name="Satapoomin P."/>
            <person name="Huang J."/>
            <person name="Bowman M."/>
            <person name="Iovene M."/>
            <person name="Sanseverino W."/>
            <person name="Cavagnaro P."/>
            <person name="Yildiz M."/>
            <person name="Macko-Podgorni A."/>
            <person name="Moranska E."/>
            <person name="Grzebelus E."/>
            <person name="Grzebelus D."/>
            <person name="Ashrafi H."/>
            <person name="Zheng Z."/>
            <person name="Cheng S."/>
            <person name="Spooner D."/>
            <person name="Van Deynze A."/>
            <person name="Simon P."/>
        </authorList>
    </citation>
    <scope>NUCLEOTIDE SEQUENCE [LARGE SCALE GENOMIC DNA]</scope>
    <source>
        <tissue evidence="3">Leaf</tissue>
    </source>
</reference>
<dbReference type="EMBL" id="LNRQ01000007">
    <property type="protein sequence ID" value="KZM87622.1"/>
    <property type="molecule type" value="Genomic_DNA"/>
</dbReference>
<feature type="region of interest" description="Disordered" evidence="1">
    <location>
        <begin position="163"/>
        <end position="204"/>
    </location>
</feature>
<sequence>MERPGNVNSEEHSAHDSVNESTGMFLFRQPGHEFKILFKKVFNHGDATGRKRFIRTSDDENESGAKRRGGGTALHDFLQKRMLSMASSKDKTRTESNSGSEFTLRQPLGNIDSNSRGVQRQVSMHECVQEGTHRQPCITQNFTTGGGSRVVHPHVQDKAFNVRTSSDKENNPSFADGVANSEAPRQRGRGPGVNNLINSRETLNSPNKEPPAGIFFGRLFFGRSAKTDHTGWFMDAHDHLAVVDGSKMTWNVRVRVTRIWPSTIPNGVIVRWNLLLLDSENTHVHASTTPEIWIQFQNLINEGVVCMVRNFSVIPANGIFRPVLHPRQIAFTEATLINVIPEEEFTIQMHRFEIIPLEDLQEHVVEGNPNWLNEFSIDVMGIVEDLEPIQEFQTNHGPVEIIKFTIYDGSVRHKVHISGPFNPDALSLYDDQFANPKIVIMASTRISEFRGTIKITNLSSTKIYVNLECPEVTTFRQWLINDGFMEFWPII</sequence>
<dbReference type="InterPro" id="IPR012340">
    <property type="entry name" value="NA-bd_OB-fold"/>
</dbReference>
<name>A0A161ZKH7_DAUCS</name>
<evidence type="ECO:0000259" key="2">
    <source>
        <dbReference type="Pfam" id="PF02721"/>
    </source>
</evidence>
<dbReference type="SUPFAM" id="SSF50249">
    <property type="entry name" value="Nucleic acid-binding proteins"/>
    <property type="match status" value="2"/>
</dbReference>
<dbReference type="Gramene" id="KZM87622">
    <property type="protein sequence ID" value="KZM87622"/>
    <property type="gene ID" value="DCAR_024736"/>
</dbReference>
<dbReference type="PANTHER" id="PTHR47165">
    <property type="entry name" value="OS03G0429900 PROTEIN"/>
    <property type="match status" value="1"/>
</dbReference>
<dbReference type="InterPro" id="IPR003871">
    <property type="entry name" value="RFA1B/D_OB_1st"/>
</dbReference>
<protein>
    <recommendedName>
        <fullName evidence="2">Replication protein A 70 kDa DNA-binding subunit B/D first OB fold domain-containing protein</fullName>
    </recommendedName>
</protein>
<accession>A0A161ZKH7</accession>
<dbReference type="Pfam" id="PF02721">
    <property type="entry name" value="DUF223"/>
    <property type="match status" value="1"/>
</dbReference>
<evidence type="ECO:0000313" key="3">
    <source>
        <dbReference type="EMBL" id="KZM87622.1"/>
    </source>
</evidence>
<feature type="compositionally biased region" description="Polar residues" evidence="1">
    <location>
        <begin position="195"/>
        <end position="204"/>
    </location>
</feature>
<dbReference type="STRING" id="79200.A0A161ZKH7"/>
<proteinExistence type="predicted"/>